<dbReference type="EMBL" id="ODYU01006718">
    <property type="protein sequence ID" value="SOQ48816.1"/>
    <property type="molecule type" value="Genomic_DNA"/>
</dbReference>
<proteinExistence type="predicted"/>
<dbReference type="AlphaFoldDB" id="A0A2H1W787"/>
<sequence length="123" mass="14645">MRQNPMEYWIKEAGEVAEKSGVDPILQNKRIPKRKKYFVEMCEEPTTLQPVQLFSKEIMMSPRRRRENTDVFVARCRTLLSKVLADNISEKARVDMVYGLWLDVRIRKHLRREDFSDFAGLLR</sequence>
<organism evidence="1">
    <name type="scientific">Spodoptera frugiperda</name>
    <name type="common">Fall armyworm</name>
    <dbReference type="NCBI Taxonomy" id="7108"/>
    <lineage>
        <taxon>Eukaryota</taxon>
        <taxon>Metazoa</taxon>
        <taxon>Ecdysozoa</taxon>
        <taxon>Arthropoda</taxon>
        <taxon>Hexapoda</taxon>
        <taxon>Insecta</taxon>
        <taxon>Pterygota</taxon>
        <taxon>Neoptera</taxon>
        <taxon>Endopterygota</taxon>
        <taxon>Lepidoptera</taxon>
        <taxon>Glossata</taxon>
        <taxon>Ditrysia</taxon>
        <taxon>Noctuoidea</taxon>
        <taxon>Noctuidae</taxon>
        <taxon>Amphipyrinae</taxon>
        <taxon>Spodoptera</taxon>
    </lineage>
</organism>
<evidence type="ECO:0000313" key="1">
    <source>
        <dbReference type="EMBL" id="SOQ48816.1"/>
    </source>
</evidence>
<gene>
    <name evidence="1" type="ORF">SFRICE_024826</name>
</gene>
<reference evidence="1" key="1">
    <citation type="submission" date="2016-07" db="EMBL/GenBank/DDBJ databases">
        <authorList>
            <person name="Bretaudeau A."/>
        </authorList>
    </citation>
    <scope>NUCLEOTIDE SEQUENCE</scope>
    <source>
        <strain evidence="1">Rice</strain>
        <tissue evidence="1">Whole body</tissue>
    </source>
</reference>
<name>A0A2H1W787_SPOFR</name>
<protein>
    <submittedName>
        <fullName evidence="1">SFRICE_024826</fullName>
    </submittedName>
</protein>
<accession>A0A2H1W787</accession>